<dbReference type="AlphaFoldDB" id="D3UFU3"/>
<dbReference type="Proteomes" id="UP000001522">
    <property type="component" value="Chromosome"/>
</dbReference>
<evidence type="ECO:0000313" key="1">
    <source>
        <dbReference type="EMBL" id="CBG39364.1"/>
    </source>
</evidence>
<dbReference type="EMBL" id="FN555004">
    <property type="protein sequence ID" value="CBG39364.1"/>
    <property type="molecule type" value="Genomic_DNA"/>
</dbReference>
<dbReference type="RefSeq" id="WP_013023761.1">
    <property type="nucleotide sequence ID" value="NC_013949.1"/>
</dbReference>
<organism evidence="1 2">
    <name type="scientific">Helicobacter mustelae (strain ATCC 43772 / CCUG 25715 / CIP 103759 / LMG 18044 / NCTC 12198 / R85-136P)</name>
    <name type="common">Campylobacter mustelae</name>
    <dbReference type="NCBI Taxonomy" id="679897"/>
    <lineage>
        <taxon>Bacteria</taxon>
        <taxon>Pseudomonadati</taxon>
        <taxon>Campylobacterota</taxon>
        <taxon>Epsilonproteobacteria</taxon>
        <taxon>Campylobacterales</taxon>
        <taxon>Helicobacteraceae</taxon>
        <taxon>Helicobacter</taxon>
    </lineage>
</organism>
<sequence>MFDKNLEKKNWQPNLDYIVSKYLVHKSFVGEVFLSDAYKDSEDVFLLSAVFPRAHCYYNDSSQKILFFPN</sequence>
<keyword evidence="2" id="KW-1185">Reference proteome</keyword>
<reference evidence="1 2" key="1">
    <citation type="journal article" date="2010" name="BMC Genomics">
        <title>Comparative genomics and proteomics of Helicobacter mustelae, an ulcerogenic and carcinogenic gastric pathogen.</title>
        <authorList>
            <person name="O'Toole P.W."/>
            <person name="Snelling W.J."/>
            <person name="Canchaya C."/>
            <person name="Forde B.M."/>
            <person name="Hardie K.R."/>
            <person name="Josenhans C."/>
            <person name="Graham R.L.J."/>
            <person name="McMullan G."/>
            <person name="Parkhill J."/>
            <person name="Belda E."/>
            <person name="Bentley S.D."/>
        </authorList>
    </citation>
    <scope>NUCLEOTIDE SEQUENCE [LARGE SCALE GENOMIC DNA]</scope>
    <source>
        <strain evidence="2">ATCC 43772 / LMG 18044 / NCTC 12198 / 12198</strain>
    </source>
</reference>
<accession>D3UFU3</accession>
<dbReference type="KEGG" id="hms:HMU01000"/>
<name>D3UFU3_HELM1</name>
<proteinExistence type="predicted"/>
<evidence type="ECO:0000313" key="2">
    <source>
        <dbReference type="Proteomes" id="UP000001522"/>
    </source>
</evidence>
<dbReference type="HOGENOM" id="CLU_2752256_0_0_7"/>
<protein>
    <submittedName>
        <fullName evidence="1">Uncharacterized protein</fullName>
    </submittedName>
</protein>
<gene>
    <name evidence="1" type="ordered locus">HMU01000</name>
</gene>